<organism evidence="3 4">
    <name type="scientific">Sphaerisporangium rufum</name>
    <dbReference type="NCBI Taxonomy" id="1381558"/>
    <lineage>
        <taxon>Bacteria</taxon>
        <taxon>Bacillati</taxon>
        <taxon>Actinomycetota</taxon>
        <taxon>Actinomycetes</taxon>
        <taxon>Streptosporangiales</taxon>
        <taxon>Streptosporangiaceae</taxon>
        <taxon>Sphaerisporangium</taxon>
    </lineage>
</organism>
<feature type="compositionally biased region" description="Polar residues" evidence="1">
    <location>
        <begin position="127"/>
        <end position="138"/>
    </location>
</feature>
<dbReference type="InterPro" id="IPR016672">
    <property type="entry name" value="Polyketide_Synth_CurC_prd"/>
</dbReference>
<dbReference type="Gene3D" id="2.60.120.10">
    <property type="entry name" value="Jelly Rolls"/>
    <property type="match status" value="1"/>
</dbReference>
<evidence type="ECO:0000313" key="3">
    <source>
        <dbReference type="EMBL" id="GII78904.1"/>
    </source>
</evidence>
<dbReference type="InterPro" id="IPR013096">
    <property type="entry name" value="Cupin_2"/>
</dbReference>
<dbReference type="PANTHER" id="PTHR36114:SF1">
    <property type="entry name" value="16.7 KDA PROTEIN IN WHIE LOCUS"/>
    <property type="match status" value="1"/>
</dbReference>
<proteinExistence type="predicted"/>
<reference evidence="3" key="1">
    <citation type="submission" date="2021-01" db="EMBL/GenBank/DDBJ databases">
        <title>Whole genome shotgun sequence of Sphaerisporangium rufum NBRC 109079.</title>
        <authorList>
            <person name="Komaki H."/>
            <person name="Tamura T."/>
        </authorList>
    </citation>
    <scope>NUCLEOTIDE SEQUENCE</scope>
    <source>
        <strain evidence="3">NBRC 109079</strain>
    </source>
</reference>
<feature type="region of interest" description="Disordered" evidence="1">
    <location>
        <begin position="118"/>
        <end position="138"/>
    </location>
</feature>
<dbReference type="PIRSF" id="PIRSF016602">
    <property type="entry name" value="CurC_prd"/>
    <property type="match status" value="1"/>
</dbReference>
<accession>A0A919R3I3</accession>
<dbReference type="InterPro" id="IPR011051">
    <property type="entry name" value="RmlC_Cupin_sf"/>
</dbReference>
<dbReference type="SUPFAM" id="SSF51182">
    <property type="entry name" value="RmlC-like cupins"/>
    <property type="match status" value="1"/>
</dbReference>
<dbReference type="Proteomes" id="UP000655287">
    <property type="component" value="Unassembled WGS sequence"/>
</dbReference>
<dbReference type="CDD" id="cd06991">
    <property type="entry name" value="cupin_TcmJ-like"/>
    <property type="match status" value="1"/>
</dbReference>
<gene>
    <name evidence="3" type="ORF">Sru01_38860</name>
</gene>
<sequence>MPDIHLTKINARDVEPNHRRGGDIRVLLGPKTAGATSGFMGVAYLRPGEHFTEHYHPHSEEFMYLVEGTVRARIDGHQDIELTPGDALMVPKNVRHRVENHGHRQACLVFHAGPLAPRPELGHVDTETTGDTTAASQR</sequence>
<dbReference type="InterPro" id="IPR014710">
    <property type="entry name" value="RmlC-like_jellyroll"/>
</dbReference>
<evidence type="ECO:0000256" key="1">
    <source>
        <dbReference type="SAM" id="MobiDB-lite"/>
    </source>
</evidence>
<dbReference type="InterPro" id="IPR052044">
    <property type="entry name" value="PKS_Associated_Protein"/>
</dbReference>
<name>A0A919R3I3_9ACTN</name>
<evidence type="ECO:0000313" key="4">
    <source>
        <dbReference type="Proteomes" id="UP000655287"/>
    </source>
</evidence>
<dbReference type="RefSeq" id="WP_203988366.1">
    <property type="nucleotide sequence ID" value="NZ_BOOU01000053.1"/>
</dbReference>
<feature type="domain" description="Cupin type-2" evidence="2">
    <location>
        <begin position="44"/>
        <end position="109"/>
    </location>
</feature>
<dbReference type="PANTHER" id="PTHR36114">
    <property type="entry name" value="16.7 KDA PROTEIN IN WHIE LOCUS"/>
    <property type="match status" value="1"/>
</dbReference>
<dbReference type="EMBL" id="BOOU01000053">
    <property type="protein sequence ID" value="GII78904.1"/>
    <property type="molecule type" value="Genomic_DNA"/>
</dbReference>
<protein>
    <submittedName>
        <fullName evidence="3">Cupin</fullName>
    </submittedName>
</protein>
<evidence type="ECO:0000259" key="2">
    <source>
        <dbReference type="Pfam" id="PF07883"/>
    </source>
</evidence>
<dbReference type="Pfam" id="PF07883">
    <property type="entry name" value="Cupin_2"/>
    <property type="match status" value="1"/>
</dbReference>
<comment type="caution">
    <text evidence="3">The sequence shown here is derived from an EMBL/GenBank/DDBJ whole genome shotgun (WGS) entry which is preliminary data.</text>
</comment>
<keyword evidence="4" id="KW-1185">Reference proteome</keyword>
<dbReference type="AlphaFoldDB" id="A0A919R3I3"/>